<evidence type="ECO:0000256" key="4">
    <source>
        <dbReference type="ARBA" id="ARBA00023157"/>
    </source>
</evidence>
<evidence type="ECO:0000256" key="6">
    <source>
        <dbReference type="SAM" id="Phobius"/>
    </source>
</evidence>
<dbReference type="PANTHER" id="PTHR42852">
    <property type="entry name" value="THIOL:DISULFIDE INTERCHANGE PROTEIN DSBE"/>
    <property type="match status" value="1"/>
</dbReference>
<evidence type="ECO:0000256" key="5">
    <source>
        <dbReference type="ARBA" id="ARBA00023284"/>
    </source>
</evidence>
<dbReference type="EMBL" id="JAROCC010000007">
    <property type="protein sequence ID" value="MDN4607917.1"/>
    <property type="molecule type" value="Genomic_DNA"/>
</dbReference>
<keyword evidence="3" id="KW-0735">Signal-anchor</keyword>
<evidence type="ECO:0000313" key="8">
    <source>
        <dbReference type="EMBL" id="MDN4607917.1"/>
    </source>
</evidence>
<dbReference type="InterPro" id="IPR000866">
    <property type="entry name" value="AhpC/TSA"/>
</dbReference>
<feature type="domain" description="Thioredoxin" evidence="7">
    <location>
        <begin position="48"/>
        <end position="186"/>
    </location>
</feature>
<dbReference type="InterPro" id="IPR017937">
    <property type="entry name" value="Thioredoxin_CS"/>
</dbReference>
<proteinExistence type="predicted"/>
<dbReference type="SUPFAM" id="SSF52833">
    <property type="entry name" value="Thioredoxin-like"/>
    <property type="match status" value="1"/>
</dbReference>
<name>A0ABT8JSD6_9BACL</name>
<feature type="transmembrane region" description="Helical" evidence="6">
    <location>
        <begin position="20"/>
        <end position="40"/>
    </location>
</feature>
<dbReference type="CDD" id="cd02966">
    <property type="entry name" value="TlpA_like_family"/>
    <property type="match status" value="1"/>
</dbReference>
<dbReference type="Proteomes" id="UP001175097">
    <property type="component" value="Unassembled WGS sequence"/>
</dbReference>
<evidence type="ECO:0000313" key="9">
    <source>
        <dbReference type="Proteomes" id="UP001175097"/>
    </source>
</evidence>
<gene>
    <name evidence="8" type="primary">resA</name>
    <name evidence="8" type="ORF">P5G49_10610</name>
</gene>
<reference evidence="8" key="1">
    <citation type="submission" date="2023-03" db="EMBL/GenBank/DDBJ databases">
        <title>MT1 and MT2 Draft Genomes of Novel Species.</title>
        <authorList>
            <person name="Venkateswaran K."/>
        </authorList>
    </citation>
    <scope>NUCLEOTIDE SEQUENCE</scope>
    <source>
        <strain evidence="8">F6_3S_P_2</strain>
    </source>
</reference>
<keyword evidence="6" id="KW-1133">Transmembrane helix</keyword>
<evidence type="ECO:0000256" key="3">
    <source>
        <dbReference type="ARBA" id="ARBA00022968"/>
    </source>
</evidence>
<comment type="caution">
    <text evidence="8">The sequence shown here is derived from an EMBL/GenBank/DDBJ whole genome shotgun (WGS) entry which is preliminary data.</text>
</comment>
<keyword evidence="6" id="KW-0812">Transmembrane</keyword>
<dbReference type="NCBIfam" id="NF002854">
    <property type="entry name" value="PRK03147.1"/>
    <property type="match status" value="1"/>
</dbReference>
<dbReference type="Gene3D" id="3.40.30.10">
    <property type="entry name" value="Glutaredoxin"/>
    <property type="match status" value="1"/>
</dbReference>
<sequence length="187" mass="21313">MNLKRGHFTLNNKKRNRFIFRVITLSLLAAAIVFTIYSGFAKEKYNVLKVGDYAPDFALVDLDGIEHKLSEYKGQGVFLNFWGTWCAPCKKEMPAMGRQYEVYKDQGVQILAVNIAESDFKVRTFAEQYGMTFPTLIDKTKSVMQTYNVKPLPTTMLINPEGKIVRIITGEMSESDIEGYMEEIKPG</sequence>
<organism evidence="8 9">
    <name type="scientific">Sporosarcina highlanderae</name>
    <dbReference type="NCBI Taxonomy" id="3035916"/>
    <lineage>
        <taxon>Bacteria</taxon>
        <taxon>Bacillati</taxon>
        <taxon>Bacillota</taxon>
        <taxon>Bacilli</taxon>
        <taxon>Bacillales</taxon>
        <taxon>Caryophanaceae</taxon>
        <taxon>Sporosarcina</taxon>
    </lineage>
</organism>
<keyword evidence="6" id="KW-0472">Membrane</keyword>
<evidence type="ECO:0000256" key="2">
    <source>
        <dbReference type="ARBA" id="ARBA00022748"/>
    </source>
</evidence>
<dbReference type="PROSITE" id="PS51352">
    <property type="entry name" value="THIOREDOXIN_2"/>
    <property type="match status" value="1"/>
</dbReference>
<keyword evidence="5" id="KW-0676">Redox-active center</keyword>
<accession>A0ABT8JSD6</accession>
<dbReference type="InterPro" id="IPR050553">
    <property type="entry name" value="Thioredoxin_ResA/DsbE_sf"/>
</dbReference>
<evidence type="ECO:0000259" key="7">
    <source>
        <dbReference type="PROSITE" id="PS51352"/>
    </source>
</evidence>
<keyword evidence="9" id="KW-1185">Reference proteome</keyword>
<dbReference type="Pfam" id="PF00578">
    <property type="entry name" value="AhpC-TSA"/>
    <property type="match status" value="1"/>
</dbReference>
<protein>
    <submittedName>
        <fullName evidence="8">Thiol-disulfide oxidoreductase ResA</fullName>
    </submittedName>
</protein>
<keyword evidence="2" id="KW-0201">Cytochrome c-type biogenesis</keyword>
<evidence type="ECO:0000256" key="1">
    <source>
        <dbReference type="ARBA" id="ARBA00004196"/>
    </source>
</evidence>
<dbReference type="InterPro" id="IPR036249">
    <property type="entry name" value="Thioredoxin-like_sf"/>
</dbReference>
<dbReference type="PROSITE" id="PS00194">
    <property type="entry name" value="THIOREDOXIN_1"/>
    <property type="match status" value="1"/>
</dbReference>
<dbReference type="PANTHER" id="PTHR42852:SF6">
    <property type="entry name" value="THIOL:DISULFIDE INTERCHANGE PROTEIN DSBE"/>
    <property type="match status" value="1"/>
</dbReference>
<keyword evidence="4" id="KW-1015">Disulfide bond</keyword>
<dbReference type="InterPro" id="IPR013766">
    <property type="entry name" value="Thioredoxin_domain"/>
</dbReference>
<comment type="subcellular location">
    <subcellularLocation>
        <location evidence="1">Cell envelope</location>
    </subcellularLocation>
</comment>